<organism evidence="1">
    <name type="scientific">Anopheles darlingi</name>
    <name type="common">Mosquito</name>
    <dbReference type="NCBI Taxonomy" id="43151"/>
    <lineage>
        <taxon>Eukaryota</taxon>
        <taxon>Metazoa</taxon>
        <taxon>Ecdysozoa</taxon>
        <taxon>Arthropoda</taxon>
        <taxon>Hexapoda</taxon>
        <taxon>Insecta</taxon>
        <taxon>Pterygota</taxon>
        <taxon>Neoptera</taxon>
        <taxon>Endopterygota</taxon>
        <taxon>Diptera</taxon>
        <taxon>Nematocera</taxon>
        <taxon>Culicoidea</taxon>
        <taxon>Culicidae</taxon>
        <taxon>Anophelinae</taxon>
        <taxon>Anopheles</taxon>
    </lineage>
</organism>
<protein>
    <submittedName>
        <fullName evidence="1">Putative secreted protein</fullName>
    </submittedName>
</protein>
<evidence type="ECO:0000313" key="1">
    <source>
        <dbReference type="EMBL" id="MBW72453.1"/>
    </source>
</evidence>
<accession>A0A2M4D4H6</accession>
<proteinExistence type="predicted"/>
<name>A0A2M4D4H6_ANODA</name>
<dbReference type="EMBL" id="GGFL01008275">
    <property type="protein sequence ID" value="MBW72453.1"/>
    <property type="molecule type" value="Transcribed_RNA"/>
</dbReference>
<sequence>MSWLRCAALRRVLWSGRVPSPISASNPNPNRVKTSSFNSICVDLERCRCRPRLVRAFANELISSEGSR</sequence>
<reference evidence="1" key="1">
    <citation type="submission" date="2018-01" db="EMBL/GenBank/DDBJ databases">
        <title>An insight into the sialome of Amazonian anophelines.</title>
        <authorList>
            <person name="Ribeiro J.M."/>
            <person name="Scarpassa V."/>
            <person name="Calvo E."/>
        </authorList>
    </citation>
    <scope>NUCLEOTIDE SEQUENCE</scope>
</reference>
<dbReference type="AlphaFoldDB" id="A0A2M4D4H6"/>